<evidence type="ECO:0000256" key="1">
    <source>
        <dbReference type="PROSITE-ProRule" id="PRU00266"/>
    </source>
</evidence>
<dbReference type="EMBL" id="JAUJYO010000012">
    <property type="protein sequence ID" value="KAK1302664.1"/>
    <property type="molecule type" value="Genomic_DNA"/>
</dbReference>
<dbReference type="InterPro" id="IPR014720">
    <property type="entry name" value="dsRBD_dom"/>
</dbReference>
<dbReference type="Gene3D" id="3.30.160.20">
    <property type="match status" value="1"/>
</dbReference>
<dbReference type="SUPFAM" id="SSF54768">
    <property type="entry name" value="dsRNA-binding domain-like"/>
    <property type="match status" value="1"/>
</dbReference>
<comment type="caution">
    <text evidence="3">The sequence shown here is derived from an EMBL/GenBank/DDBJ whole genome shotgun (WGS) entry which is preliminary data.</text>
</comment>
<reference evidence="3" key="2">
    <citation type="submission" date="2023-06" db="EMBL/GenBank/DDBJ databases">
        <authorList>
            <person name="Ma L."/>
            <person name="Liu K.-W."/>
            <person name="Li Z."/>
            <person name="Hsiao Y.-Y."/>
            <person name="Qi Y."/>
            <person name="Fu T."/>
            <person name="Tang G."/>
            <person name="Zhang D."/>
            <person name="Sun W.-H."/>
            <person name="Liu D.-K."/>
            <person name="Li Y."/>
            <person name="Chen G.-Z."/>
            <person name="Liu X.-D."/>
            <person name="Liao X.-Y."/>
            <person name="Jiang Y.-T."/>
            <person name="Yu X."/>
            <person name="Hao Y."/>
            <person name="Huang J."/>
            <person name="Zhao X.-W."/>
            <person name="Ke S."/>
            <person name="Chen Y.-Y."/>
            <person name="Wu W.-L."/>
            <person name="Hsu J.-L."/>
            <person name="Lin Y.-F."/>
            <person name="Huang M.-D."/>
            <person name="Li C.-Y."/>
            <person name="Huang L."/>
            <person name="Wang Z.-W."/>
            <person name="Zhao X."/>
            <person name="Zhong W.-Y."/>
            <person name="Peng D.-H."/>
            <person name="Ahmad S."/>
            <person name="Lan S."/>
            <person name="Zhang J.-S."/>
            <person name="Tsai W.-C."/>
            <person name="Van De Peer Y."/>
            <person name="Liu Z.-J."/>
        </authorList>
    </citation>
    <scope>NUCLEOTIDE SEQUENCE</scope>
    <source>
        <strain evidence="3">CP</strain>
        <tissue evidence="3">Leaves</tissue>
    </source>
</reference>
<keyword evidence="4" id="KW-1185">Reference proteome</keyword>
<evidence type="ECO:0000259" key="2">
    <source>
        <dbReference type="PROSITE" id="PS50137"/>
    </source>
</evidence>
<dbReference type="SMART" id="SM00358">
    <property type="entry name" value="DSRM"/>
    <property type="match status" value="1"/>
</dbReference>
<dbReference type="GO" id="GO:0003723">
    <property type="term" value="F:RNA binding"/>
    <property type="evidence" value="ECO:0007669"/>
    <property type="project" value="UniProtKB-UniRule"/>
</dbReference>
<dbReference type="Pfam" id="PF00035">
    <property type="entry name" value="dsrm"/>
    <property type="match status" value="1"/>
</dbReference>
<evidence type="ECO:0000313" key="3">
    <source>
        <dbReference type="EMBL" id="KAK1302664.1"/>
    </source>
</evidence>
<dbReference type="PROSITE" id="PS50137">
    <property type="entry name" value="DS_RBD"/>
    <property type="match status" value="1"/>
</dbReference>
<keyword evidence="1" id="KW-0694">RNA-binding</keyword>
<gene>
    <name evidence="3" type="ORF">QJS10_CPB12g00687</name>
</gene>
<protein>
    <recommendedName>
        <fullName evidence="2">DRBM domain-containing protein</fullName>
    </recommendedName>
</protein>
<sequence length="83" mass="9328">MIHEHPVTALNDFCQKKRKTNEFKYSKEGDEEVTIVYVDGKPIGYGYSKQMENSKLNAAENALEKLCPSNMVTVESAVDDNEG</sequence>
<feature type="domain" description="DRBM" evidence="2">
    <location>
        <begin position="5"/>
        <end position="68"/>
    </location>
</feature>
<evidence type="ECO:0000313" key="4">
    <source>
        <dbReference type="Proteomes" id="UP001180020"/>
    </source>
</evidence>
<dbReference type="AlphaFoldDB" id="A0AAV9DPD0"/>
<name>A0AAV9DPD0_ACOCL</name>
<dbReference type="Proteomes" id="UP001180020">
    <property type="component" value="Unassembled WGS sequence"/>
</dbReference>
<organism evidence="3 4">
    <name type="scientific">Acorus calamus</name>
    <name type="common">Sweet flag</name>
    <dbReference type="NCBI Taxonomy" id="4465"/>
    <lineage>
        <taxon>Eukaryota</taxon>
        <taxon>Viridiplantae</taxon>
        <taxon>Streptophyta</taxon>
        <taxon>Embryophyta</taxon>
        <taxon>Tracheophyta</taxon>
        <taxon>Spermatophyta</taxon>
        <taxon>Magnoliopsida</taxon>
        <taxon>Liliopsida</taxon>
        <taxon>Acoraceae</taxon>
        <taxon>Acorus</taxon>
    </lineage>
</organism>
<accession>A0AAV9DPD0</accession>
<reference evidence="3" key="1">
    <citation type="journal article" date="2023" name="Nat. Commun.">
        <title>Diploid and tetraploid genomes of Acorus and the evolution of monocots.</title>
        <authorList>
            <person name="Ma L."/>
            <person name="Liu K.W."/>
            <person name="Li Z."/>
            <person name="Hsiao Y.Y."/>
            <person name="Qi Y."/>
            <person name="Fu T."/>
            <person name="Tang G.D."/>
            <person name="Zhang D."/>
            <person name="Sun W.H."/>
            <person name="Liu D.K."/>
            <person name="Li Y."/>
            <person name="Chen G.Z."/>
            <person name="Liu X.D."/>
            <person name="Liao X.Y."/>
            <person name="Jiang Y.T."/>
            <person name="Yu X."/>
            <person name="Hao Y."/>
            <person name="Huang J."/>
            <person name="Zhao X.W."/>
            <person name="Ke S."/>
            <person name="Chen Y.Y."/>
            <person name="Wu W.L."/>
            <person name="Hsu J.L."/>
            <person name="Lin Y.F."/>
            <person name="Huang M.D."/>
            <person name="Li C.Y."/>
            <person name="Huang L."/>
            <person name="Wang Z.W."/>
            <person name="Zhao X."/>
            <person name="Zhong W.Y."/>
            <person name="Peng D.H."/>
            <person name="Ahmad S."/>
            <person name="Lan S."/>
            <person name="Zhang J.S."/>
            <person name="Tsai W.C."/>
            <person name="Van de Peer Y."/>
            <person name="Liu Z.J."/>
        </authorList>
    </citation>
    <scope>NUCLEOTIDE SEQUENCE</scope>
    <source>
        <strain evidence="3">CP</strain>
    </source>
</reference>
<proteinExistence type="predicted"/>